<organism evidence="2 3">
    <name type="scientific">Hamadaea flava</name>
    <dbReference type="NCBI Taxonomy" id="1742688"/>
    <lineage>
        <taxon>Bacteria</taxon>
        <taxon>Bacillati</taxon>
        <taxon>Actinomycetota</taxon>
        <taxon>Actinomycetes</taxon>
        <taxon>Micromonosporales</taxon>
        <taxon>Micromonosporaceae</taxon>
        <taxon>Hamadaea</taxon>
    </lineage>
</organism>
<keyword evidence="1" id="KW-0472">Membrane</keyword>
<evidence type="ECO:0000256" key="1">
    <source>
        <dbReference type="SAM" id="Phobius"/>
    </source>
</evidence>
<dbReference type="RefSeq" id="WP_253751481.1">
    <property type="nucleotide sequence ID" value="NZ_JAMZDZ010000001.1"/>
</dbReference>
<feature type="transmembrane region" description="Helical" evidence="1">
    <location>
        <begin position="49"/>
        <end position="68"/>
    </location>
</feature>
<keyword evidence="3" id="KW-1185">Reference proteome</keyword>
<sequence>MGQNLNAQRPKQQTGPIFWAVLGVVCLATVGGVWLLRPDSQPDNSLGKPGVATLVAVSVLALLVATAARGASRGFRWVTGLVTVVLALGVEWVALAYFNRGNGSADVGIGVVASAACLAMLAAAVSVIRGRPA</sequence>
<comment type="caution">
    <text evidence="2">The sequence shown here is derived from an EMBL/GenBank/DDBJ whole genome shotgun (WGS) entry which is preliminary data.</text>
</comment>
<protein>
    <recommendedName>
        <fullName evidence="4">Integral membrane protein</fullName>
    </recommendedName>
</protein>
<evidence type="ECO:0000313" key="3">
    <source>
        <dbReference type="Proteomes" id="UP001595816"/>
    </source>
</evidence>
<feature type="transmembrane region" description="Helical" evidence="1">
    <location>
        <begin position="17"/>
        <end position="37"/>
    </location>
</feature>
<reference evidence="3" key="1">
    <citation type="journal article" date="2019" name="Int. J. Syst. Evol. Microbiol.">
        <title>The Global Catalogue of Microorganisms (GCM) 10K type strain sequencing project: providing services to taxonomists for standard genome sequencing and annotation.</title>
        <authorList>
            <consortium name="The Broad Institute Genomics Platform"/>
            <consortium name="The Broad Institute Genome Sequencing Center for Infectious Disease"/>
            <person name="Wu L."/>
            <person name="Ma J."/>
        </authorList>
    </citation>
    <scope>NUCLEOTIDE SEQUENCE [LARGE SCALE GENOMIC DNA]</scope>
    <source>
        <strain evidence="3">CGMCC 4.7289</strain>
    </source>
</reference>
<evidence type="ECO:0000313" key="2">
    <source>
        <dbReference type="EMBL" id="MFC4136154.1"/>
    </source>
</evidence>
<name>A0ABV8M242_9ACTN</name>
<evidence type="ECO:0008006" key="4">
    <source>
        <dbReference type="Google" id="ProtNLM"/>
    </source>
</evidence>
<dbReference type="Proteomes" id="UP001595816">
    <property type="component" value="Unassembled WGS sequence"/>
</dbReference>
<keyword evidence="1" id="KW-1133">Transmembrane helix</keyword>
<proteinExistence type="predicted"/>
<feature type="transmembrane region" description="Helical" evidence="1">
    <location>
        <begin position="107"/>
        <end position="128"/>
    </location>
</feature>
<dbReference type="EMBL" id="JBHSAY010000029">
    <property type="protein sequence ID" value="MFC4136154.1"/>
    <property type="molecule type" value="Genomic_DNA"/>
</dbReference>
<gene>
    <name evidence="2" type="ORF">ACFOZ4_36570</name>
</gene>
<keyword evidence="1" id="KW-0812">Transmembrane</keyword>
<feature type="transmembrane region" description="Helical" evidence="1">
    <location>
        <begin position="75"/>
        <end position="95"/>
    </location>
</feature>
<accession>A0ABV8M242</accession>